<feature type="region of interest" description="Disordered" evidence="1">
    <location>
        <begin position="43"/>
        <end position="62"/>
    </location>
</feature>
<evidence type="ECO:0000313" key="3">
    <source>
        <dbReference type="Proteomes" id="UP000285875"/>
    </source>
</evidence>
<dbReference type="Proteomes" id="UP000285875">
    <property type="component" value="Chromosome"/>
</dbReference>
<evidence type="ECO:0000256" key="1">
    <source>
        <dbReference type="SAM" id="MobiDB-lite"/>
    </source>
</evidence>
<feature type="compositionally biased region" description="Basic and acidic residues" evidence="1">
    <location>
        <begin position="16"/>
        <end position="29"/>
    </location>
</feature>
<accession>A0A3T0RYA4</accession>
<reference evidence="3" key="1">
    <citation type="submission" date="2017-12" db="EMBL/GenBank/DDBJ databases">
        <title>Whole genome sequencing of Acidipropionibacterium jensenii strains JS279 and JS280.</title>
        <authorList>
            <person name="Deptula P."/>
            <person name="Laine P."/>
            <person name="Smolander O.-P."/>
            <person name="Paulin L."/>
            <person name="Auvinen P."/>
            <person name="Varmanen P."/>
        </authorList>
    </citation>
    <scope>NUCLEOTIDE SEQUENCE [LARGE SCALE GENOMIC DNA]</scope>
    <source>
        <strain evidence="3">JS280</strain>
    </source>
</reference>
<sequence length="62" mass="6916">MKSINSDTGGGFAAFNEERRTTTQGERRVTLAQFDNHYEVVCTDRPITESGPLAKQPDDLSR</sequence>
<protein>
    <submittedName>
        <fullName evidence="2">Uncharacterized protein</fullName>
    </submittedName>
</protein>
<name>A0A3T0RYA4_9ACTN</name>
<dbReference type="RefSeq" id="WP_097798537.1">
    <property type="nucleotide sequence ID" value="NZ_CP025570.1"/>
</dbReference>
<organism evidence="2 3">
    <name type="scientific">Acidipropionibacterium jensenii</name>
    <dbReference type="NCBI Taxonomy" id="1749"/>
    <lineage>
        <taxon>Bacteria</taxon>
        <taxon>Bacillati</taxon>
        <taxon>Actinomycetota</taxon>
        <taxon>Actinomycetes</taxon>
        <taxon>Propionibacteriales</taxon>
        <taxon>Propionibacteriaceae</taxon>
        <taxon>Acidipropionibacterium</taxon>
    </lineage>
</organism>
<feature type="region of interest" description="Disordered" evidence="1">
    <location>
        <begin position="1"/>
        <end position="30"/>
    </location>
</feature>
<dbReference type="EMBL" id="CP025570">
    <property type="protein sequence ID" value="AZZ39070.1"/>
    <property type="molecule type" value="Genomic_DNA"/>
</dbReference>
<proteinExistence type="predicted"/>
<dbReference type="KEGG" id="aji:C0Z10_04110"/>
<dbReference type="AlphaFoldDB" id="A0A3T0RYA4"/>
<evidence type="ECO:0000313" key="2">
    <source>
        <dbReference type="EMBL" id="AZZ39070.1"/>
    </source>
</evidence>
<gene>
    <name evidence="2" type="ORF">C0Z10_04110</name>
</gene>